<proteinExistence type="inferred from homology"/>
<sequence length="155" mass="17256">MAKIDTILAHAEKTCRERGVKLTAKRRQVLAGLLSEGRALSAYELVDVCRERFDTPIPVMSAYRILAFLEGENLVHKLHLANKYVACSHISCDHAHEVPQFLICDQCGSVKEIGIQKSLINRLRQDVAKADYVLQSPQLELHCLCKACAAEKAVS</sequence>
<keyword evidence="9" id="KW-1185">Reference proteome</keyword>
<evidence type="ECO:0000256" key="2">
    <source>
        <dbReference type="ARBA" id="ARBA00022491"/>
    </source>
</evidence>
<dbReference type="RefSeq" id="WP_206561805.1">
    <property type="nucleotide sequence ID" value="NZ_JAFKCZ010000014.1"/>
</dbReference>
<keyword evidence="2" id="KW-0678">Repressor</keyword>
<keyword evidence="5" id="KW-0238">DNA-binding</keyword>
<keyword evidence="7" id="KW-0479">Metal-binding</keyword>
<evidence type="ECO:0000256" key="6">
    <source>
        <dbReference type="ARBA" id="ARBA00023163"/>
    </source>
</evidence>
<dbReference type="AlphaFoldDB" id="A0A939DHY9"/>
<keyword evidence="6" id="KW-0804">Transcription</keyword>
<dbReference type="EMBL" id="JAFKCZ010000014">
    <property type="protein sequence ID" value="MBN7798358.1"/>
    <property type="molecule type" value="Genomic_DNA"/>
</dbReference>
<comment type="caution">
    <text evidence="8">The sequence shown here is derived from an EMBL/GenBank/DDBJ whole genome shotgun (WGS) entry which is preliminary data.</text>
</comment>
<accession>A0A939DHY9</accession>
<feature type="binding site" evidence="7">
    <location>
        <position position="148"/>
    </location>
    <ligand>
        <name>Zn(2+)</name>
        <dbReference type="ChEBI" id="CHEBI:29105"/>
    </ligand>
</feature>
<dbReference type="InterPro" id="IPR043135">
    <property type="entry name" value="Fur_C"/>
</dbReference>
<keyword evidence="4" id="KW-0805">Transcription regulation</keyword>
<evidence type="ECO:0000256" key="1">
    <source>
        <dbReference type="ARBA" id="ARBA00007957"/>
    </source>
</evidence>
<dbReference type="PANTHER" id="PTHR33202">
    <property type="entry name" value="ZINC UPTAKE REGULATION PROTEIN"/>
    <property type="match status" value="1"/>
</dbReference>
<dbReference type="GO" id="GO:0045892">
    <property type="term" value="P:negative regulation of DNA-templated transcription"/>
    <property type="evidence" value="ECO:0007669"/>
    <property type="project" value="TreeGrafter"/>
</dbReference>
<protein>
    <submittedName>
        <fullName evidence="8">Transcriptional repressor</fullName>
    </submittedName>
</protein>
<evidence type="ECO:0000256" key="4">
    <source>
        <dbReference type="ARBA" id="ARBA00023015"/>
    </source>
</evidence>
<dbReference type="Proteomes" id="UP000664303">
    <property type="component" value="Unassembled WGS sequence"/>
</dbReference>
<feature type="binding site" evidence="7">
    <location>
        <position position="104"/>
    </location>
    <ligand>
        <name>Zn(2+)</name>
        <dbReference type="ChEBI" id="CHEBI:29105"/>
    </ligand>
</feature>
<dbReference type="Pfam" id="PF01475">
    <property type="entry name" value="FUR"/>
    <property type="match status" value="1"/>
</dbReference>
<dbReference type="GO" id="GO:0005829">
    <property type="term" value="C:cytosol"/>
    <property type="evidence" value="ECO:0007669"/>
    <property type="project" value="TreeGrafter"/>
</dbReference>
<evidence type="ECO:0000313" key="8">
    <source>
        <dbReference type="EMBL" id="MBN7798358.1"/>
    </source>
</evidence>
<dbReference type="GO" id="GO:0003700">
    <property type="term" value="F:DNA-binding transcription factor activity"/>
    <property type="evidence" value="ECO:0007669"/>
    <property type="project" value="InterPro"/>
</dbReference>
<dbReference type="InterPro" id="IPR002481">
    <property type="entry name" value="FUR"/>
</dbReference>
<gene>
    <name evidence="8" type="ORF">JYP50_17275</name>
</gene>
<feature type="binding site" evidence="7">
    <location>
        <position position="107"/>
    </location>
    <ligand>
        <name>Zn(2+)</name>
        <dbReference type="ChEBI" id="CHEBI:29105"/>
    </ligand>
</feature>
<dbReference type="InterPro" id="IPR036388">
    <property type="entry name" value="WH-like_DNA-bd_sf"/>
</dbReference>
<evidence type="ECO:0000256" key="7">
    <source>
        <dbReference type="PIRSR" id="PIRSR602481-1"/>
    </source>
</evidence>
<dbReference type="GO" id="GO:1900376">
    <property type="term" value="P:regulation of secondary metabolite biosynthetic process"/>
    <property type="evidence" value="ECO:0007669"/>
    <property type="project" value="TreeGrafter"/>
</dbReference>
<comment type="similarity">
    <text evidence="1">Belongs to the Fur family.</text>
</comment>
<evidence type="ECO:0000256" key="3">
    <source>
        <dbReference type="ARBA" id="ARBA00022833"/>
    </source>
</evidence>
<feature type="binding site" evidence="7">
    <location>
        <position position="145"/>
    </location>
    <ligand>
        <name>Zn(2+)</name>
        <dbReference type="ChEBI" id="CHEBI:29105"/>
    </ligand>
</feature>
<reference evidence="8" key="1">
    <citation type="submission" date="2021-02" db="EMBL/GenBank/DDBJ databases">
        <title>PHA producing bacteria isolated from coastal sediment in Guangdong, Shenzhen.</title>
        <authorList>
            <person name="Zheng W."/>
            <person name="Yu S."/>
            <person name="Huang Y."/>
        </authorList>
    </citation>
    <scope>NUCLEOTIDE SEQUENCE</scope>
    <source>
        <strain evidence="8">TN14-10</strain>
    </source>
</reference>
<dbReference type="GO" id="GO:0000976">
    <property type="term" value="F:transcription cis-regulatory region binding"/>
    <property type="evidence" value="ECO:0007669"/>
    <property type="project" value="TreeGrafter"/>
</dbReference>
<evidence type="ECO:0000313" key="9">
    <source>
        <dbReference type="Proteomes" id="UP000664303"/>
    </source>
</evidence>
<name>A0A939DHY9_9GAMM</name>
<dbReference type="GO" id="GO:0008270">
    <property type="term" value="F:zinc ion binding"/>
    <property type="evidence" value="ECO:0007669"/>
    <property type="project" value="TreeGrafter"/>
</dbReference>
<dbReference type="Gene3D" id="1.10.10.10">
    <property type="entry name" value="Winged helix-like DNA-binding domain superfamily/Winged helix DNA-binding domain"/>
    <property type="match status" value="1"/>
</dbReference>
<keyword evidence="3 7" id="KW-0862">Zinc</keyword>
<dbReference type="Gene3D" id="3.30.1490.190">
    <property type="match status" value="1"/>
</dbReference>
<evidence type="ECO:0000256" key="5">
    <source>
        <dbReference type="ARBA" id="ARBA00023125"/>
    </source>
</evidence>
<dbReference type="PANTHER" id="PTHR33202:SF6">
    <property type="entry name" value="ZINC UPTAKE REGULATION PROTEIN"/>
    <property type="match status" value="1"/>
</dbReference>
<dbReference type="SUPFAM" id="SSF46785">
    <property type="entry name" value="Winged helix' DNA-binding domain"/>
    <property type="match status" value="1"/>
</dbReference>
<organism evidence="8 9">
    <name type="scientific">Parahaliea mediterranea</name>
    <dbReference type="NCBI Taxonomy" id="651086"/>
    <lineage>
        <taxon>Bacteria</taxon>
        <taxon>Pseudomonadati</taxon>
        <taxon>Pseudomonadota</taxon>
        <taxon>Gammaproteobacteria</taxon>
        <taxon>Cellvibrionales</taxon>
        <taxon>Halieaceae</taxon>
        <taxon>Parahaliea</taxon>
    </lineage>
</organism>
<dbReference type="InterPro" id="IPR036390">
    <property type="entry name" value="WH_DNA-bd_sf"/>
</dbReference>
<comment type="cofactor">
    <cofactor evidence="7">
        <name>Zn(2+)</name>
        <dbReference type="ChEBI" id="CHEBI:29105"/>
    </cofactor>
    <text evidence="7">Binds 1 zinc ion per subunit.</text>
</comment>